<proteinExistence type="predicted"/>
<keyword evidence="3" id="KW-1185">Reference proteome</keyword>
<dbReference type="RefSeq" id="WP_066655500.1">
    <property type="nucleotide sequence ID" value="NZ_CBCSCL010000019.1"/>
</dbReference>
<dbReference type="InterPro" id="IPR014583">
    <property type="entry name" value="Uncharacterised_Sir2-like"/>
</dbReference>
<dbReference type="Gene3D" id="3.40.50.1220">
    <property type="entry name" value="TPP-binding domain"/>
    <property type="match status" value="1"/>
</dbReference>
<dbReference type="SUPFAM" id="SSF52467">
    <property type="entry name" value="DHS-like NAD/FAD-binding domain"/>
    <property type="match status" value="1"/>
</dbReference>
<feature type="transmembrane region" description="Helical" evidence="1">
    <location>
        <begin position="26"/>
        <end position="43"/>
    </location>
</feature>
<evidence type="ECO:0000313" key="3">
    <source>
        <dbReference type="Proteomes" id="UP000091926"/>
    </source>
</evidence>
<dbReference type="Pfam" id="PF13289">
    <property type="entry name" value="SIR2_2"/>
    <property type="match status" value="1"/>
</dbReference>
<dbReference type="InterPro" id="IPR029035">
    <property type="entry name" value="DHS-like_NAD/FAD-binding_dom"/>
</dbReference>
<gene>
    <name evidence="2" type="ORF">BAU07_07495</name>
</gene>
<dbReference type="KEGG" id="bfz:BAU07_07495"/>
<organism evidence="2 3">
    <name type="scientific">Bordetella flabilis</name>
    <dbReference type="NCBI Taxonomy" id="463014"/>
    <lineage>
        <taxon>Bacteria</taxon>
        <taxon>Pseudomonadati</taxon>
        <taxon>Pseudomonadota</taxon>
        <taxon>Betaproteobacteria</taxon>
        <taxon>Burkholderiales</taxon>
        <taxon>Alcaligenaceae</taxon>
        <taxon>Bordetella</taxon>
    </lineage>
</organism>
<dbReference type="PIRSF" id="PIRSF033541">
    <property type="entry name" value="ORF25P_Sir2"/>
    <property type="match status" value="1"/>
</dbReference>
<dbReference type="STRING" id="463014.BAU07_07495"/>
<keyword evidence="1" id="KW-0812">Transmembrane</keyword>
<evidence type="ECO:0000313" key="2">
    <source>
        <dbReference type="EMBL" id="ANN76975.1"/>
    </source>
</evidence>
<protein>
    <submittedName>
        <fullName evidence="2">Sir2 family NAD-dependent protein deacetylase</fullName>
    </submittedName>
</protein>
<dbReference type="AlphaFoldDB" id="A0A193GAW3"/>
<name>A0A193GAW3_9BORD</name>
<sequence length="275" mass="31468">MPTRRRSDLDASALQGLRKTYREGRLILFAGAGVSAGLGLPTAPQLATEMARQLNEDVDTFSGYGDVRALAEYYRLRCGIGPLREWMIKEWHRPDIDIQQSEIHRLIVEGCFQSIYTTNFDRWLELAHEVYGKPYAKISSVKDLAAARNGVRQIIKFHGDLKDGDTMVLDETSYFERLSFESPLDLKLRADLLVNPVLFVGYSISDINIRLLFWKLSKLWQGHKFAAQRPPSYLFWHQDNPVANAVLDQWGIKVVASRDPDPGRALLDFMRELVR</sequence>
<keyword evidence="1" id="KW-1133">Transmembrane helix</keyword>
<keyword evidence="1" id="KW-0472">Membrane</keyword>
<dbReference type="EMBL" id="CP016172">
    <property type="protein sequence ID" value="ANN76975.1"/>
    <property type="molecule type" value="Genomic_DNA"/>
</dbReference>
<evidence type="ECO:0000256" key="1">
    <source>
        <dbReference type="SAM" id="Phobius"/>
    </source>
</evidence>
<reference evidence="2 3" key="1">
    <citation type="submission" date="2016-06" db="EMBL/GenBank/DDBJ databases">
        <title>Complete genome sequences of Bordetella bronchialis and Bordetella flabilis.</title>
        <authorList>
            <person name="LiPuma J.J."/>
            <person name="Spilker T."/>
        </authorList>
    </citation>
    <scope>NUCLEOTIDE SEQUENCE [LARGE SCALE GENOMIC DNA]</scope>
    <source>
        <strain evidence="2 3">AU10664</strain>
    </source>
</reference>
<accession>A0A193GAW3</accession>
<dbReference type="Proteomes" id="UP000091926">
    <property type="component" value="Chromosome"/>
</dbReference>